<comment type="function">
    <text evidence="8">Essential cell division protein.</text>
</comment>
<reference evidence="10" key="1">
    <citation type="submission" date="2020-10" db="EMBL/GenBank/DDBJ databases">
        <title>Sequencing the genomes of 1000 actinobacteria strains.</title>
        <authorList>
            <person name="Klenk H.-P."/>
        </authorList>
    </citation>
    <scope>NUCLEOTIDE SEQUENCE</scope>
    <source>
        <strain evidence="10">DSM 45354</strain>
    </source>
</reference>
<evidence type="ECO:0000256" key="8">
    <source>
        <dbReference type="HAMAP-Rule" id="MF_00911"/>
    </source>
</evidence>
<comment type="similarity">
    <text evidence="8">Belongs to the FtsQ/DivIB family. FtsQ subfamily.</text>
</comment>
<dbReference type="HAMAP" id="MF_00911">
    <property type="entry name" value="FtsQ_subfam"/>
    <property type="match status" value="1"/>
</dbReference>
<gene>
    <name evidence="8" type="primary">ftsQ</name>
    <name evidence="10" type="ORF">HEB94_007672</name>
</gene>
<dbReference type="InterPro" id="IPR050487">
    <property type="entry name" value="FtsQ_DivIB"/>
</dbReference>
<keyword evidence="11" id="KW-1185">Reference proteome</keyword>
<comment type="subcellular location">
    <subcellularLocation>
        <location evidence="8">Cell membrane</location>
        <topology evidence="8">Single-pass type II membrane protein</topology>
    </subcellularLocation>
    <subcellularLocation>
        <location evidence="1">Membrane</location>
    </subcellularLocation>
    <text evidence="8">Localizes to the division septum.</text>
</comment>
<sequence>MTTGVSPSSARRFERRRRSGRLLRMRPLLVLAGLVVLVGVGVWVVGFSSLLDTRTVAVQGVTTASGLTVAQVRAAAEVPLRRPLARLDLDAVRTRIVAQLPPVKDATVTRSWPHEVRVTVTERKGVAVWRDGATYRLLDAEGVAFRTLASAGRALPVVQLPATPTSPARAEELRVSGATVSAALPKKLVARLRTVQVATPDSISLRLADGVTVFWGSAEESKAKARVLDALLPRKARVYDVSVPTFPTTRA</sequence>
<evidence type="ECO:0000259" key="9">
    <source>
        <dbReference type="PROSITE" id="PS51779"/>
    </source>
</evidence>
<dbReference type="GO" id="GO:0005886">
    <property type="term" value="C:plasma membrane"/>
    <property type="evidence" value="ECO:0007669"/>
    <property type="project" value="UniProtKB-SubCell"/>
</dbReference>
<evidence type="ECO:0000313" key="11">
    <source>
        <dbReference type="Proteomes" id="UP000638648"/>
    </source>
</evidence>
<evidence type="ECO:0000256" key="7">
    <source>
        <dbReference type="ARBA" id="ARBA00023306"/>
    </source>
</evidence>
<dbReference type="Proteomes" id="UP000638648">
    <property type="component" value="Unassembled WGS sequence"/>
</dbReference>
<evidence type="ECO:0000256" key="1">
    <source>
        <dbReference type="ARBA" id="ARBA00004370"/>
    </source>
</evidence>
<feature type="transmembrane region" description="Helical" evidence="8">
    <location>
        <begin position="28"/>
        <end position="51"/>
    </location>
</feature>
<dbReference type="RefSeq" id="WP_192754139.1">
    <property type="nucleotide sequence ID" value="NZ_JADBEM010000001.1"/>
</dbReference>
<dbReference type="Pfam" id="PF03799">
    <property type="entry name" value="FtsQ_DivIB_C"/>
    <property type="match status" value="1"/>
</dbReference>
<dbReference type="EMBL" id="JADBEM010000001">
    <property type="protein sequence ID" value="MBE1610824.1"/>
    <property type="molecule type" value="Genomic_DNA"/>
</dbReference>
<dbReference type="Gene3D" id="3.10.20.310">
    <property type="entry name" value="membrane protein fhac"/>
    <property type="match status" value="1"/>
</dbReference>
<dbReference type="InterPro" id="IPR026579">
    <property type="entry name" value="FtsQ"/>
</dbReference>
<accession>A0A927N296</accession>
<protein>
    <recommendedName>
        <fullName evidence="8">Cell division protein FtsQ</fullName>
    </recommendedName>
</protein>
<evidence type="ECO:0000256" key="4">
    <source>
        <dbReference type="ARBA" id="ARBA00022692"/>
    </source>
</evidence>
<keyword evidence="7 8" id="KW-0131">Cell cycle</keyword>
<evidence type="ECO:0000256" key="6">
    <source>
        <dbReference type="ARBA" id="ARBA00023136"/>
    </source>
</evidence>
<keyword evidence="5 8" id="KW-1133">Transmembrane helix</keyword>
<dbReference type="PANTHER" id="PTHR37820">
    <property type="entry name" value="CELL DIVISION PROTEIN DIVIB"/>
    <property type="match status" value="1"/>
</dbReference>
<name>A0A927N296_9ACTN</name>
<evidence type="ECO:0000256" key="5">
    <source>
        <dbReference type="ARBA" id="ARBA00022989"/>
    </source>
</evidence>
<proteinExistence type="inferred from homology"/>
<keyword evidence="2 8" id="KW-1003">Cell membrane</keyword>
<dbReference type="Pfam" id="PF08478">
    <property type="entry name" value="POTRA_1"/>
    <property type="match status" value="1"/>
</dbReference>
<feature type="domain" description="POTRA" evidence="9">
    <location>
        <begin position="51"/>
        <end position="123"/>
    </location>
</feature>
<evidence type="ECO:0000256" key="3">
    <source>
        <dbReference type="ARBA" id="ARBA00022618"/>
    </source>
</evidence>
<dbReference type="PANTHER" id="PTHR37820:SF1">
    <property type="entry name" value="CELL DIVISION PROTEIN FTSQ"/>
    <property type="match status" value="1"/>
</dbReference>
<dbReference type="InterPro" id="IPR013685">
    <property type="entry name" value="POTRA_FtsQ_type"/>
</dbReference>
<dbReference type="GO" id="GO:0043093">
    <property type="term" value="P:FtsZ-dependent cytokinesis"/>
    <property type="evidence" value="ECO:0007669"/>
    <property type="project" value="UniProtKB-UniRule"/>
</dbReference>
<keyword evidence="6 8" id="KW-0472">Membrane</keyword>
<evidence type="ECO:0000256" key="2">
    <source>
        <dbReference type="ARBA" id="ARBA00022475"/>
    </source>
</evidence>
<dbReference type="AlphaFoldDB" id="A0A927N296"/>
<evidence type="ECO:0000313" key="10">
    <source>
        <dbReference type="EMBL" id="MBE1610824.1"/>
    </source>
</evidence>
<dbReference type="InterPro" id="IPR034746">
    <property type="entry name" value="POTRA"/>
</dbReference>
<dbReference type="InterPro" id="IPR005548">
    <property type="entry name" value="Cell_div_FtsQ/DivIB_C"/>
</dbReference>
<dbReference type="GO" id="GO:0032153">
    <property type="term" value="C:cell division site"/>
    <property type="evidence" value="ECO:0007669"/>
    <property type="project" value="UniProtKB-UniRule"/>
</dbReference>
<keyword evidence="3 8" id="KW-0132">Cell division</keyword>
<dbReference type="PROSITE" id="PS51779">
    <property type="entry name" value="POTRA"/>
    <property type="match status" value="1"/>
</dbReference>
<comment type="caution">
    <text evidence="10">The sequence shown here is derived from an EMBL/GenBank/DDBJ whole genome shotgun (WGS) entry which is preliminary data.</text>
</comment>
<keyword evidence="4 8" id="KW-0812">Transmembrane</keyword>
<dbReference type="GO" id="GO:0090529">
    <property type="term" value="P:cell septum assembly"/>
    <property type="evidence" value="ECO:0007669"/>
    <property type="project" value="InterPro"/>
</dbReference>
<organism evidence="10 11">
    <name type="scientific">Actinopolymorpha pittospori</name>
    <dbReference type="NCBI Taxonomy" id="648752"/>
    <lineage>
        <taxon>Bacteria</taxon>
        <taxon>Bacillati</taxon>
        <taxon>Actinomycetota</taxon>
        <taxon>Actinomycetes</taxon>
        <taxon>Propionibacteriales</taxon>
        <taxon>Actinopolymorphaceae</taxon>
        <taxon>Actinopolymorpha</taxon>
    </lineage>
</organism>